<protein>
    <submittedName>
        <fullName evidence="3">Uncharacterized protein</fullName>
    </submittedName>
</protein>
<evidence type="ECO:0000256" key="1">
    <source>
        <dbReference type="SAM" id="MobiDB-lite"/>
    </source>
</evidence>
<keyword evidence="4" id="KW-1185">Reference proteome</keyword>
<evidence type="ECO:0000313" key="4">
    <source>
        <dbReference type="Proteomes" id="UP001177023"/>
    </source>
</evidence>
<name>A0AA36GIZ3_9BILA</name>
<keyword evidence="2" id="KW-0472">Membrane</keyword>
<feature type="transmembrane region" description="Helical" evidence="2">
    <location>
        <begin position="33"/>
        <end position="54"/>
    </location>
</feature>
<keyword evidence="2" id="KW-0812">Transmembrane</keyword>
<dbReference type="Proteomes" id="UP001177023">
    <property type="component" value="Unassembled WGS sequence"/>
</dbReference>
<dbReference type="AlphaFoldDB" id="A0AA36GIZ3"/>
<feature type="compositionally biased region" description="Polar residues" evidence="1">
    <location>
        <begin position="12"/>
        <end position="21"/>
    </location>
</feature>
<keyword evidence="2" id="KW-1133">Transmembrane helix</keyword>
<evidence type="ECO:0000256" key="2">
    <source>
        <dbReference type="SAM" id="Phobius"/>
    </source>
</evidence>
<feature type="non-terminal residue" evidence="3">
    <location>
        <position position="1"/>
    </location>
</feature>
<dbReference type="EMBL" id="CATQJA010002710">
    <property type="protein sequence ID" value="CAJ0587574.1"/>
    <property type="molecule type" value="Genomic_DNA"/>
</dbReference>
<proteinExistence type="predicted"/>
<organism evidence="3 4">
    <name type="scientific">Mesorhabditis spiculigera</name>
    <dbReference type="NCBI Taxonomy" id="96644"/>
    <lineage>
        <taxon>Eukaryota</taxon>
        <taxon>Metazoa</taxon>
        <taxon>Ecdysozoa</taxon>
        <taxon>Nematoda</taxon>
        <taxon>Chromadorea</taxon>
        <taxon>Rhabditida</taxon>
        <taxon>Rhabditina</taxon>
        <taxon>Rhabditomorpha</taxon>
        <taxon>Rhabditoidea</taxon>
        <taxon>Rhabditidae</taxon>
        <taxon>Mesorhabditinae</taxon>
        <taxon>Mesorhabditis</taxon>
    </lineage>
</organism>
<sequence length="161" mass="17836">MGKQQPKRNSDTESSVSTSAESNKVNEGLANRFVATLLVLVSAGLCCIISHRPLTSSSTTVVYMGGLINFGLLLTFARWTQLHSQKLTRHVRPMLDIAQILRTNAVFRPDGSAWLMPEKYVAYNLCCADPCIDEEAPRTEERDESPPASPTTTQRDPITRK</sequence>
<gene>
    <name evidence="3" type="ORF">MSPICULIGERA_LOCUS25533</name>
</gene>
<comment type="caution">
    <text evidence="3">The sequence shown here is derived from an EMBL/GenBank/DDBJ whole genome shotgun (WGS) entry which is preliminary data.</text>
</comment>
<feature type="region of interest" description="Disordered" evidence="1">
    <location>
        <begin position="1"/>
        <end position="21"/>
    </location>
</feature>
<reference evidence="3" key="1">
    <citation type="submission" date="2023-06" db="EMBL/GenBank/DDBJ databases">
        <authorList>
            <person name="Delattre M."/>
        </authorList>
    </citation>
    <scope>NUCLEOTIDE SEQUENCE</scope>
    <source>
        <strain evidence="3">AF72</strain>
    </source>
</reference>
<feature type="transmembrane region" description="Helical" evidence="2">
    <location>
        <begin position="60"/>
        <end position="79"/>
    </location>
</feature>
<accession>A0AA36GIZ3</accession>
<evidence type="ECO:0000313" key="3">
    <source>
        <dbReference type="EMBL" id="CAJ0587574.1"/>
    </source>
</evidence>
<feature type="compositionally biased region" description="Basic and acidic residues" evidence="1">
    <location>
        <begin position="136"/>
        <end position="145"/>
    </location>
</feature>
<feature type="region of interest" description="Disordered" evidence="1">
    <location>
        <begin position="136"/>
        <end position="161"/>
    </location>
</feature>
<feature type="compositionally biased region" description="Polar residues" evidence="1">
    <location>
        <begin position="150"/>
        <end position="161"/>
    </location>
</feature>